<evidence type="ECO:0000313" key="9">
    <source>
        <dbReference type="EMBL" id="MBN7803719.1"/>
    </source>
</evidence>
<dbReference type="RefSeq" id="WP_206571703.1">
    <property type="nucleotide sequence ID" value="NZ_JAFKCW010000074.1"/>
</dbReference>
<name>A0ABS3BY20_9BACT</name>
<feature type="non-terminal residue" evidence="9">
    <location>
        <position position="1"/>
    </location>
</feature>
<dbReference type="PROSITE" id="PS50928">
    <property type="entry name" value="ABC_TM1"/>
    <property type="match status" value="1"/>
</dbReference>
<comment type="caution">
    <text evidence="9">The sequence shown here is derived from an EMBL/GenBank/DDBJ whole genome shotgun (WGS) entry which is preliminary data.</text>
</comment>
<evidence type="ECO:0000256" key="1">
    <source>
        <dbReference type="ARBA" id="ARBA00004651"/>
    </source>
</evidence>
<keyword evidence="2 7" id="KW-0813">Transport</keyword>
<evidence type="ECO:0000256" key="5">
    <source>
        <dbReference type="ARBA" id="ARBA00022989"/>
    </source>
</evidence>
<keyword evidence="10" id="KW-1185">Reference proteome</keyword>
<dbReference type="PANTHER" id="PTHR43386:SF1">
    <property type="entry name" value="D,D-DIPEPTIDE TRANSPORT SYSTEM PERMEASE PROTEIN DDPC-RELATED"/>
    <property type="match status" value="1"/>
</dbReference>
<evidence type="ECO:0000259" key="8">
    <source>
        <dbReference type="PROSITE" id="PS50928"/>
    </source>
</evidence>
<dbReference type="Proteomes" id="UP000664698">
    <property type="component" value="Unassembled WGS sequence"/>
</dbReference>
<feature type="transmembrane region" description="Helical" evidence="7">
    <location>
        <begin position="75"/>
        <end position="93"/>
    </location>
</feature>
<evidence type="ECO:0000256" key="7">
    <source>
        <dbReference type="RuleBase" id="RU363032"/>
    </source>
</evidence>
<reference evidence="9 10" key="1">
    <citation type="submission" date="2021-03" db="EMBL/GenBank/DDBJ databases">
        <title>novel species isolated from a fishpond in China.</title>
        <authorList>
            <person name="Lu H."/>
            <person name="Cai Z."/>
        </authorList>
    </citation>
    <scope>NUCLEOTIDE SEQUENCE [LARGE SCALE GENOMIC DNA]</scope>
    <source>
        <strain evidence="9 10">JCM 31546</strain>
    </source>
</reference>
<keyword evidence="5 7" id="KW-1133">Transmembrane helix</keyword>
<keyword evidence="6 7" id="KW-0472">Membrane</keyword>
<comment type="caution">
    <text evidence="7">Lacks conserved residue(s) required for the propagation of feature annotation.</text>
</comment>
<comment type="similarity">
    <text evidence="7">Belongs to the binding-protein-dependent transport system permease family.</text>
</comment>
<dbReference type="SUPFAM" id="SSF161098">
    <property type="entry name" value="MetI-like"/>
    <property type="match status" value="1"/>
</dbReference>
<feature type="non-terminal residue" evidence="9">
    <location>
        <position position="94"/>
    </location>
</feature>
<proteinExistence type="inferred from homology"/>
<dbReference type="Gene3D" id="1.10.3720.10">
    <property type="entry name" value="MetI-like"/>
    <property type="match status" value="1"/>
</dbReference>
<feature type="domain" description="ABC transmembrane type-1" evidence="8">
    <location>
        <begin position="1"/>
        <end position="94"/>
    </location>
</feature>
<keyword evidence="4 7" id="KW-0812">Transmembrane</keyword>
<dbReference type="InterPro" id="IPR035906">
    <property type="entry name" value="MetI-like_sf"/>
</dbReference>
<evidence type="ECO:0000256" key="2">
    <source>
        <dbReference type="ARBA" id="ARBA00022448"/>
    </source>
</evidence>
<keyword evidence="3" id="KW-1003">Cell membrane</keyword>
<evidence type="ECO:0000256" key="3">
    <source>
        <dbReference type="ARBA" id="ARBA00022475"/>
    </source>
</evidence>
<dbReference type="CDD" id="cd06261">
    <property type="entry name" value="TM_PBP2"/>
    <property type="match status" value="1"/>
</dbReference>
<dbReference type="PANTHER" id="PTHR43386">
    <property type="entry name" value="OLIGOPEPTIDE TRANSPORT SYSTEM PERMEASE PROTEIN APPC"/>
    <property type="match status" value="1"/>
</dbReference>
<sequence length="94" mass="9797">IEYVHAAQASGAKTSKILFRHVLPNVAAPILVQLALSMSGAVTMEAALSYHGLGAVPPTPSLGSMLSENRTAMELAPWTVLYPGIALAILVLCI</sequence>
<evidence type="ECO:0000313" key="10">
    <source>
        <dbReference type="Proteomes" id="UP000664698"/>
    </source>
</evidence>
<comment type="subcellular location">
    <subcellularLocation>
        <location evidence="1 7">Cell membrane</location>
        <topology evidence="1 7">Multi-pass membrane protein</topology>
    </subcellularLocation>
</comment>
<gene>
    <name evidence="9" type="ORF">J0A67_22885</name>
</gene>
<evidence type="ECO:0000256" key="4">
    <source>
        <dbReference type="ARBA" id="ARBA00022692"/>
    </source>
</evidence>
<dbReference type="InterPro" id="IPR050366">
    <property type="entry name" value="BP-dependent_transpt_permease"/>
</dbReference>
<dbReference type="InterPro" id="IPR000515">
    <property type="entry name" value="MetI-like"/>
</dbReference>
<protein>
    <submittedName>
        <fullName evidence="9">ABC transporter permease subunit</fullName>
    </submittedName>
</protein>
<dbReference type="EMBL" id="JAFKCW010000074">
    <property type="protein sequence ID" value="MBN7803719.1"/>
    <property type="molecule type" value="Genomic_DNA"/>
</dbReference>
<dbReference type="Pfam" id="PF00528">
    <property type="entry name" value="BPD_transp_1"/>
    <property type="match status" value="1"/>
</dbReference>
<accession>A0ABS3BY20</accession>
<evidence type="ECO:0000256" key="6">
    <source>
        <dbReference type="ARBA" id="ARBA00023136"/>
    </source>
</evidence>
<organism evidence="9 10">
    <name type="scientific">Algoriphagus aestuariicola</name>
    <dbReference type="NCBI Taxonomy" id="1852016"/>
    <lineage>
        <taxon>Bacteria</taxon>
        <taxon>Pseudomonadati</taxon>
        <taxon>Bacteroidota</taxon>
        <taxon>Cytophagia</taxon>
        <taxon>Cytophagales</taxon>
        <taxon>Cyclobacteriaceae</taxon>
        <taxon>Algoriphagus</taxon>
    </lineage>
</organism>